<dbReference type="RefSeq" id="WP_329776944.1">
    <property type="nucleotide sequence ID" value="NZ_JAYDYW010000019.1"/>
</dbReference>
<keyword evidence="3" id="KW-1185">Reference proteome</keyword>
<comment type="caution">
    <text evidence="2">The sequence shown here is derived from an EMBL/GenBank/DDBJ whole genome shotgun (WGS) entry which is preliminary data.</text>
</comment>
<sequence>MMSFKIRVLTFTVELLLRYQAHLETQQWLKQQRQQSWRVEGINAHMAKDIGADPDGRFRAKLQQAEPATKVNDLKQQTSHKAWRARQQTVKINT</sequence>
<feature type="region of interest" description="Disordered" evidence="1">
    <location>
        <begin position="65"/>
        <end position="94"/>
    </location>
</feature>
<organism evidence="2 3">
    <name type="scientific">Agarivorans aestuarii</name>
    <dbReference type="NCBI Taxonomy" id="1563703"/>
    <lineage>
        <taxon>Bacteria</taxon>
        <taxon>Pseudomonadati</taxon>
        <taxon>Pseudomonadota</taxon>
        <taxon>Gammaproteobacteria</taxon>
        <taxon>Alteromonadales</taxon>
        <taxon>Alteromonadaceae</taxon>
        <taxon>Agarivorans</taxon>
    </lineage>
</organism>
<evidence type="ECO:0000313" key="3">
    <source>
        <dbReference type="Proteomes" id="UP001310248"/>
    </source>
</evidence>
<dbReference type="EMBL" id="JAYDYW010000019">
    <property type="protein sequence ID" value="MEE1676251.1"/>
    <property type="molecule type" value="Genomic_DNA"/>
</dbReference>
<feature type="compositionally biased region" description="Polar residues" evidence="1">
    <location>
        <begin position="74"/>
        <end position="94"/>
    </location>
</feature>
<evidence type="ECO:0000313" key="2">
    <source>
        <dbReference type="EMBL" id="MEE1676251.1"/>
    </source>
</evidence>
<gene>
    <name evidence="2" type="ORF">SNR37_001583</name>
</gene>
<accession>A0ABU7GA15</accession>
<reference evidence="2 3" key="2">
    <citation type="submission" date="2023-12" db="EMBL/GenBank/DDBJ databases">
        <authorList>
            <consortium name="Cladostephus spongiosus"/>
            <person name="Lorente B."/>
            <person name="Cabral C."/>
            <person name="Frias J."/>
            <person name="Faria J."/>
            <person name="Toubarro D."/>
        </authorList>
    </citation>
    <scope>NUCLEOTIDE SEQUENCE [LARGE SCALE GENOMIC DNA]</scope>
    <source>
        <strain evidence="2 3">ZMCS4</strain>
    </source>
</reference>
<evidence type="ECO:0000256" key="1">
    <source>
        <dbReference type="SAM" id="MobiDB-lite"/>
    </source>
</evidence>
<reference evidence="3" key="1">
    <citation type="submission" date="2023-07" db="EMBL/GenBank/DDBJ databases">
        <title>Draft genome sequence of Agarivorans aestuarii strain ZMCS4, a CAZymes producing bacteria isolated from the marine brown algae Clodostephus spongiosus.</title>
        <authorList>
            <person name="Lorente B."/>
            <person name="Cabral C."/>
            <person name="Frias J."/>
            <person name="Faria J."/>
            <person name="Toubarro D."/>
        </authorList>
    </citation>
    <scope>NUCLEOTIDE SEQUENCE [LARGE SCALE GENOMIC DNA]</scope>
    <source>
        <strain evidence="3">ZMCS4</strain>
    </source>
</reference>
<protein>
    <submittedName>
        <fullName evidence="2">Uncharacterized protein</fullName>
    </submittedName>
</protein>
<dbReference type="Proteomes" id="UP001310248">
    <property type="component" value="Unassembled WGS sequence"/>
</dbReference>
<name>A0ABU7GA15_9ALTE</name>
<proteinExistence type="predicted"/>